<dbReference type="Proteomes" id="UP000009047">
    <property type="component" value="Chromosome"/>
</dbReference>
<dbReference type="GO" id="GO:0005886">
    <property type="term" value="C:plasma membrane"/>
    <property type="evidence" value="ECO:0007669"/>
    <property type="project" value="UniProtKB-SubCell"/>
</dbReference>
<dbReference type="EMBL" id="CP002085">
    <property type="protein sequence ID" value="ADK84828.1"/>
    <property type="molecule type" value="Genomic_DNA"/>
</dbReference>
<evidence type="ECO:0000256" key="2">
    <source>
        <dbReference type="ARBA" id="ARBA00007254"/>
    </source>
</evidence>
<evidence type="ECO:0000256" key="5">
    <source>
        <dbReference type="ARBA" id="ARBA00022692"/>
    </source>
</evidence>
<dbReference type="STRING" id="644282.Deba_1460"/>
<dbReference type="NCBIfam" id="NF010557">
    <property type="entry name" value="PRK13952.1"/>
    <property type="match status" value="1"/>
</dbReference>
<protein>
    <recommendedName>
        <fullName evidence="10">Large-conductance mechanosensitive channel</fullName>
    </recommendedName>
</protein>
<organism evidence="11 12">
    <name type="scientific">Desulfarculus baarsii (strain ATCC 33931 / DSM 2075 / LMG 7858 / VKM B-1802 / 2st14)</name>
    <dbReference type="NCBI Taxonomy" id="644282"/>
    <lineage>
        <taxon>Bacteria</taxon>
        <taxon>Pseudomonadati</taxon>
        <taxon>Thermodesulfobacteriota</taxon>
        <taxon>Desulfarculia</taxon>
        <taxon>Desulfarculales</taxon>
        <taxon>Desulfarculaceae</taxon>
        <taxon>Desulfarculus</taxon>
    </lineage>
</organism>
<dbReference type="InterPro" id="IPR001185">
    <property type="entry name" value="MS_channel"/>
</dbReference>
<dbReference type="PROSITE" id="PS01327">
    <property type="entry name" value="MSCL"/>
    <property type="match status" value="1"/>
</dbReference>
<evidence type="ECO:0000256" key="1">
    <source>
        <dbReference type="ARBA" id="ARBA00004651"/>
    </source>
</evidence>
<evidence type="ECO:0000256" key="7">
    <source>
        <dbReference type="ARBA" id="ARBA00023065"/>
    </source>
</evidence>
<dbReference type="HOGENOM" id="CLU_095787_2_3_7"/>
<keyword evidence="9 10" id="KW-0407">Ion channel</keyword>
<evidence type="ECO:0000256" key="3">
    <source>
        <dbReference type="ARBA" id="ARBA00022448"/>
    </source>
</evidence>
<dbReference type="AlphaFoldDB" id="E1QGY5"/>
<keyword evidence="6 10" id="KW-1133">Transmembrane helix</keyword>
<sequence>MFKEFKEFAMKGNVVDMAVGIIIGAAFGAIVKSLVSDIIMPPIGLILGDVDFSGLFVVLRDGAQAGPYLSLEMAQKAGAVTWNYGAFINTVVSFLIVAFSVFMLVKGMNQLRRKQEAAPPTTKECPYCLSTIPVKASKCAFCTATLD</sequence>
<keyword evidence="4 10" id="KW-1003">Cell membrane</keyword>
<keyword evidence="3 10" id="KW-0813">Transport</keyword>
<proteinExistence type="inferred from homology"/>
<comment type="similarity">
    <text evidence="2 10">Belongs to the MscL family.</text>
</comment>
<dbReference type="InterPro" id="IPR037673">
    <property type="entry name" value="MSC/AndL"/>
</dbReference>
<dbReference type="GO" id="GO:0008381">
    <property type="term" value="F:mechanosensitive monoatomic ion channel activity"/>
    <property type="evidence" value="ECO:0007669"/>
    <property type="project" value="UniProtKB-UniRule"/>
</dbReference>
<dbReference type="PRINTS" id="PR01264">
    <property type="entry name" value="MECHCHANNEL"/>
</dbReference>
<dbReference type="OrthoDB" id="9810350at2"/>
<keyword evidence="5 10" id="KW-0812">Transmembrane</keyword>
<dbReference type="RefSeq" id="WP_013258281.1">
    <property type="nucleotide sequence ID" value="NC_014365.1"/>
</dbReference>
<evidence type="ECO:0000256" key="9">
    <source>
        <dbReference type="ARBA" id="ARBA00023303"/>
    </source>
</evidence>
<comment type="function">
    <text evidence="10">Channel that opens in response to stretch forces in the membrane lipid bilayer. May participate in the regulation of osmotic pressure changes within the cell.</text>
</comment>
<evidence type="ECO:0000256" key="6">
    <source>
        <dbReference type="ARBA" id="ARBA00022989"/>
    </source>
</evidence>
<dbReference type="eggNOG" id="COG1970">
    <property type="taxonomic scope" value="Bacteria"/>
</dbReference>
<dbReference type="PANTHER" id="PTHR30266">
    <property type="entry name" value="MECHANOSENSITIVE CHANNEL MSCL"/>
    <property type="match status" value="1"/>
</dbReference>
<evidence type="ECO:0000256" key="8">
    <source>
        <dbReference type="ARBA" id="ARBA00023136"/>
    </source>
</evidence>
<dbReference type="InterPro" id="IPR036019">
    <property type="entry name" value="MscL_channel"/>
</dbReference>
<keyword evidence="7 10" id="KW-0406">Ion transport</keyword>
<dbReference type="KEGG" id="dbr:Deba_1460"/>
<feature type="transmembrane region" description="Helical" evidence="10">
    <location>
        <begin position="82"/>
        <end position="105"/>
    </location>
</feature>
<keyword evidence="12" id="KW-1185">Reference proteome</keyword>
<evidence type="ECO:0000313" key="12">
    <source>
        <dbReference type="Proteomes" id="UP000009047"/>
    </source>
</evidence>
<keyword evidence="10" id="KW-0997">Cell inner membrane</keyword>
<keyword evidence="8 10" id="KW-0472">Membrane</keyword>
<feature type="transmembrane region" description="Helical" evidence="10">
    <location>
        <begin position="12"/>
        <end position="31"/>
    </location>
</feature>
<reference evidence="11 12" key="1">
    <citation type="journal article" date="2010" name="Stand. Genomic Sci.">
        <title>Complete genome sequence of Desulfarculus baarsii type strain (2st14).</title>
        <authorList>
            <person name="Sun H."/>
            <person name="Spring S."/>
            <person name="Lapidus A."/>
            <person name="Davenport K."/>
            <person name="Del Rio T.G."/>
            <person name="Tice H."/>
            <person name="Nolan M."/>
            <person name="Copeland A."/>
            <person name="Cheng J.F."/>
            <person name="Lucas S."/>
            <person name="Tapia R."/>
            <person name="Goodwin L."/>
            <person name="Pitluck S."/>
            <person name="Ivanova N."/>
            <person name="Pagani I."/>
            <person name="Mavromatis K."/>
            <person name="Ovchinnikova G."/>
            <person name="Pati A."/>
            <person name="Chen A."/>
            <person name="Palaniappan K."/>
            <person name="Hauser L."/>
            <person name="Chang Y.J."/>
            <person name="Jeffries C.D."/>
            <person name="Detter J.C."/>
            <person name="Han C."/>
            <person name="Rohde M."/>
            <person name="Brambilla E."/>
            <person name="Goker M."/>
            <person name="Woyke T."/>
            <person name="Bristow J."/>
            <person name="Eisen J.A."/>
            <person name="Markowitz V."/>
            <person name="Hugenholtz P."/>
            <person name="Kyrpides N.C."/>
            <person name="Klenk H.P."/>
            <person name="Land M."/>
        </authorList>
    </citation>
    <scope>NUCLEOTIDE SEQUENCE [LARGE SCALE GENOMIC DNA]</scope>
    <source>
        <strain evidence="12">ATCC 33931 / DSM 2075 / LMG 7858 / VKM B-1802 / 2st14</strain>
    </source>
</reference>
<dbReference type="InterPro" id="IPR019823">
    <property type="entry name" value="Mechanosensitive_channel_CS"/>
</dbReference>
<accession>E1QGY5</accession>
<gene>
    <name evidence="10" type="primary">mscL</name>
    <name evidence="11" type="ordered locus">Deba_1460</name>
</gene>
<name>E1QGY5_DESB2</name>
<dbReference type="NCBIfam" id="NF001843">
    <property type="entry name" value="PRK00567.1-4"/>
    <property type="match status" value="1"/>
</dbReference>
<dbReference type="PANTHER" id="PTHR30266:SF2">
    <property type="entry name" value="LARGE-CONDUCTANCE MECHANOSENSITIVE CHANNEL"/>
    <property type="match status" value="1"/>
</dbReference>
<evidence type="ECO:0000256" key="10">
    <source>
        <dbReference type="HAMAP-Rule" id="MF_00115"/>
    </source>
</evidence>
<comment type="subcellular location">
    <subcellularLocation>
        <location evidence="10">Cell inner membrane</location>
        <topology evidence="10">Multi-pass membrane protein</topology>
    </subcellularLocation>
    <subcellularLocation>
        <location evidence="1">Cell membrane</location>
        <topology evidence="1">Multi-pass membrane protein</topology>
    </subcellularLocation>
</comment>
<dbReference type="SUPFAM" id="SSF81330">
    <property type="entry name" value="Gated mechanosensitive channel"/>
    <property type="match status" value="1"/>
</dbReference>
<comment type="subunit">
    <text evidence="10">Homopentamer.</text>
</comment>
<evidence type="ECO:0000313" key="11">
    <source>
        <dbReference type="EMBL" id="ADK84828.1"/>
    </source>
</evidence>
<dbReference type="Pfam" id="PF01741">
    <property type="entry name" value="MscL"/>
    <property type="match status" value="1"/>
</dbReference>
<dbReference type="Gene3D" id="1.10.1200.120">
    <property type="entry name" value="Large-conductance mechanosensitive channel, MscL, domain 1"/>
    <property type="match status" value="1"/>
</dbReference>
<evidence type="ECO:0000256" key="4">
    <source>
        <dbReference type="ARBA" id="ARBA00022475"/>
    </source>
</evidence>
<dbReference type="NCBIfam" id="TIGR00220">
    <property type="entry name" value="mscL"/>
    <property type="match status" value="1"/>
</dbReference>
<dbReference type="HAMAP" id="MF_00115">
    <property type="entry name" value="MscL"/>
    <property type="match status" value="1"/>
</dbReference>